<dbReference type="Pfam" id="PF14602">
    <property type="entry name" value="Hexapep_2"/>
    <property type="match status" value="1"/>
</dbReference>
<keyword evidence="5" id="KW-1185">Reference proteome</keyword>
<evidence type="ECO:0000256" key="2">
    <source>
        <dbReference type="ARBA" id="ARBA00022679"/>
    </source>
</evidence>
<comment type="caution">
    <text evidence="4">The sequence shown here is derived from an EMBL/GenBank/DDBJ whole genome shotgun (WGS) entry which is preliminary data.</text>
</comment>
<reference evidence="4" key="1">
    <citation type="submission" date="2023-06" db="EMBL/GenBank/DDBJ databases">
        <title>Genome-scale phylogeny and comparative genomics of the fungal order Sordariales.</title>
        <authorList>
            <consortium name="Lawrence Berkeley National Laboratory"/>
            <person name="Hensen N."/>
            <person name="Bonometti L."/>
            <person name="Westerberg I."/>
            <person name="Brannstrom I.O."/>
            <person name="Guillou S."/>
            <person name="Cros-Aarteil S."/>
            <person name="Calhoun S."/>
            <person name="Haridas S."/>
            <person name="Kuo A."/>
            <person name="Mondo S."/>
            <person name="Pangilinan J."/>
            <person name="Riley R."/>
            <person name="Labutti K."/>
            <person name="Andreopoulos B."/>
            <person name="Lipzen A."/>
            <person name="Chen C."/>
            <person name="Yanf M."/>
            <person name="Daum C."/>
            <person name="Ng V."/>
            <person name="Clum A."/>
            <person name="Steindorff A."/>
            <person name="Ohm R."/>
            <person name="Martin F."/>
            <person name="Silar P."/>
            <person name="Natvig D."/>
            <person name="Lalanne C."/>
            <person name="Gautier V."/>
            <person name="Ament-Velasquez S.L."/>
            <person name="Kruys A."/>
            <person name="Hutchinson M.I."/>
            <person name="Powell A.J."/>
            <person name="Barry K."/>
            <person name="Miller A.N."/>
            <person name="Grigoriev I.V."/>
            <person name="Debuchy R."/>
            <person name="Gladieux P."/>
            <person name="Thoren M.H."/>
            <person name="Johannesson H."/>
        </authorList>
    </citation>
    <scope>NUCLEOTIDE SEQUENCE</scope>
    <source>
        <strain evidence="4">PSN4</strain>
    </source>
</reference>
<sequence length="232" mass="25274">MSLRSIDFVENRKRMLAGELYYSFTPDLVADRRRCKAACLEYNTYSTSGVASRRQVVEAWKRLICDESPLPSAAATPEEDEDLLADFPWVDGPIKMDYGFNVKFGTNVYCNFNSTWLDTCQITVGSRTLIGPNCSFFSATHPIDPAIRNGTKGPEAGKPINIGEDCWFGGNCIVLPGVTIGKGVVIGAGSVVTKNVPDYVVVAGNPAKVIKKVEQPGKEVVEEGVLDDAKEQ</sequence>
<dbReference type="InterPro" id="IPR011004">
    <property type="entry name" value="Trimer_LpxA-like_sf"/>
</dbReference>
<dbReference type="Pfam" id="PF12464">
    <property type="entry name" value="Mac"/>
    <property type="match status" value="1"/>
</dbReference>
<dbReference type="PANTHER" id="PTHR23416:SF54">
    <property type="entry name" value="ACETYLTRANSFERASE, CYSE_LACA_LPXA_NODL FAMILY (AFU_ORTHOLOGUE AFUA_2G08430)-RELATED"/>
    <property type="match status" value="1"/>
</dbReference>
<dbReference type="CDD" id="cd03357">
    <property type="entry name" value="LbH_MAT_GAT"/>
    <property type="match status" value="1"/>
</dbReference>
<dbReference type="SMART" id="SM01266">
    <property type="entry name" value="Mac"/>
    <property type="match status" value="1"/>
</dbReference>
<dbReference type="AlphaFoldDB" id="A0AAJ0BBF4"/>
<dbReference type="SUPFAM" id="SSF51161">
    <property type="entry name" value="Trimeric LpxA-like enzymes"/>
    <property type="match status" value="1"/>
</dbReference>
<organism evidence="4 5">
    <name type="scientific">Echria macrotheca</name>
    <dbReference type="NCBI Taxonomy" id="438768"/>
    <lineage>
        <taxon>Eukaryota</taxon>
        <taxon>Fungi</taxon>
        <taxon>Dikarya</taxon>
        <taxon>Ascomycota</taxon>
        <taxon>Pezizomycotina</taxon>
        <taxon>Sordariomycetes</taxon>
        <taxon>Sordariomycetidae</taxon>
        <taxon>Sordariales</taxon>
        <taxon>Schizotheciaceae</taxon>
        <taxon>Echria</taxon>
    </lineage>
</organism>
<evidence type="ECO:0000313" key="4">
    <source>
        <dbReference type="EMBL" id="KAK1752841.1"/>
    </source>
</evidence>
<protein>
    <submittedName>
        <fullName evidence="4">Galactoside O-acetyltransferase</fullName>
    </submittedName>
</protein>
<evidence type="ECO:0000313" key="5">
    <source>
        <dbReference type="Proteomes" id="UP001239445"/>
    </source>
</evidence>
<feature type="domain" description="Maltose/galactoside acetyltransferase" evidence="3">
    <location>
        <begin position="12"/>
        <end position="69"/>
    </location>
</feature>
<evidence type="ECO:0000259" key="3">
    <source>
        <dbReference type="SMART" id="SM01266"/>
    </source>
</evidence>
<dbReference type="EMBL" id="MU839838">
    <property type="protein sequence ID" value="KAK1752841.1"/>
    <property type="molecule type" value="Genomic_DNA"/>
</dbReference>
<comment type="similarity">
    <text evidence="1">Belongs to the transferase hexapeptide repeat family.</text>
</comment>
<dbReference type="InterPro" id="IPR051159">
    <property type="entry name" value="Hexapeptide_acetyltransf"/>
</dbReference>
<dbReference type="Gene3D" id="2.160.10.10">
    <property type="entry name" value="Hexapeptide repeat proteins"/>
    <property type="match status" value="1"/>
</dbReference>
<dbReference type="Proteomes" id="UP001239445">
    <property type="component" value="Unassembled WGS sequence"/>
</dbReference>
<evidence type="ECO:0000256" key="1">
    <source>
        <dbReference type="ARBA" id="ARBA00007274"/>
    </source>
</evidence>
<dbReference type="GO" id="GO:0016407">
    <property type="term" value="F:acetyltransferase activity"/>
    <property type="evidence" value="ECO:0007669"/>
    <property type="project" value="InterPro"/>
</dbReference>
<keyword evidence="2" id="KW-0808">Transferase</keyword>
<dbReference type="PANTHER" id="PTHR23416">
    <property type="entry name" value="SIALIC ACID SYNTHASE-RELATED"/>
    <property type="match status" value="1"/>
</dbReference>
<dbReference type="InterPro" id="IPR001451">
    <property type="entry name" value="Hexapep"/>
</dbReference>
<proteinExistence type="inferred from homology"/>
<dbReference type="InterPro" id="IPR024688">
    <property type="entry name" value="Mac_dom"/>
</dbReference>
<accession>A0AAJ0BBF4</accession>
<gene>
    <name evidence="4" type="ORF">QBC47DRAFT_387228</name>
</gene>
<name>A0AAJ0BBF4_9PEZI</name>
<dbReference type="GO" id="GO:0008374">
    <property type="term" value="F:O-acyltransferase activity"/>
    <property type="evidence" value="ECO:0007669"/>
    <property type="project" value="TreeGrafter"/>
</dbReference>